<dbReference type="SFLD" id="SFLDS00029">
    <property type="entry name" value="Radical_SAM"/>
    <property type="match status" value="1"/>
</dbReference>
<keyword evidence="4" id="KW-0479">Metal-binding</keyword>
<evidence type="ECO:0000256" key="8">
    <source>
        <dbReference type="SAM" id="MobiDB-lite"/>
    </source>
</evidence>
<dbReference type="InterPro" id="IPR003739">
    <property type="entry name" value="Lys_aminomutase/Glu_NH3_mut"/>
</dbReference>
<proteinExistence type="predicted"/>
<dbReference type="Proteomes" id="UP000462212">
    <property type="component" value="Unassembled WGS sequence"/>
</dbReference>
<dbReference type="SFLD" id="SFLDG01070">
    <property type="entry name" value="PLP-dependent"/>
    <property type="match status" value="1"/>
</dbReference>
<dbReference type="PANTHER" id="PTHR30538:SF0">
    <property type="entry name" value="L-LYSINE 2,3-AMINOMUTASE AQ_1632-RELATED"/>
    <property type="match status" value="1"/>
</dbReference>
<evidence type="ECO:0000256" key="2">
    <source>
        <dbReference type="ARBA" id="ARBA00022485"/>
    </source>
</evidence>
<organism evidence="9 10">
    <name type="scientific">Lachnellula subtilissima</name>
    <dbReference type="NCBI Taxonomy" id="602034"/>
    <lineage>
        <taxon>Eukaryota</taxon>
        <taxon>Fungi</taxon>
        <taxon>Dikarya</taxon>
        <taxon>Ascomycota</taxon>
        <taxon>Pezizomycotina</taxon>
        <taxon>Leotiomycetes</taxon>
        <taxon>Helotiales</taxon>
        <taxon>Lachnaceae</taxon>
        <taxon>Lachnellula</taxon>
    </lineage>
</organism>
<dbReference type="GO" id="GO:0003824">
    <property type="term" value="F:catalytic activity"/>
    <property type="evidence" value="ECO:0007669"/>
    <property type="project" value="InterPro"/>
</dbReference>
<protein>
    <submittedName>
        <fullName evidence="9">Putative L-lysine 2,3-aminomutase</fullName>
    </submittedName>
</protein>
<accession>A0A8H8U6N8</accession>
<dbReference type="GO" id="GO:0046872">
    <property type="term" value="F:metal ion binding"/>
    <property type="evidence" value="ECO:0007669"/>
    <property type="project" value="UniProtKB-KW"/>
</dbReference>
<dbReference type="Gene3D" id="3.20.20.70">
    <property type="entry name" value="Aldolase class I"/>
    <property type="match status" value="1"/>
</dbReference>
<keyword evidence="5" id="KW-0663">Pyridoxal phosphate</keyword>
<evidence type="ECO:0000256" key="4">
    <source>
        <dbReference type="ARBA" id="ARBA00022723"/>
    </source>
</evidence>
<evidence type="ECO:0000256" key="7">
    <source>
        <dbReference type="ARBA" id="ARBA00023014"/>
    </source>
</evidence>
<dbReference type="InterPro" id="IPR007197">
    <property type="entry name" value="rSAM"/>
</dbReference>
<reference evidence="9 10" key="1">
    <citation type="submission" date="2018-05" db="EMBL/GenBank/DDBJ databases">
        <title>Genome sequencing and assembly of the regulated plant pathogen Lachnellula willkommii and related sister species for the development of diagnostic species identification markers.</title>
        <authorList>
            <person name="Giroux E."/>
            <person name="Bilodeau G."/>
        </authorList>
    </citation>
    <scope>NUCLEOTIDE SEQUENCE [LARGE SCALE GENOMIC DNA]</scope>
    <source>
        <strain evidence="9 10">CBS 197.66</strain>
    </source>
</reference>
<comment type="cofactor">
    <cofactor evidence="1">
        <name>pyridoxal 5'-phosphate</name>
        <dbReference type="ChEBI" id="CHEBI:597326"/>
    </cofactor>
</comment>
<evidence type="ECO:0000313" key="10">
    <source>
        <dbReference type="Proteomes" id="UP000462212"/>
    </source>
</evidence>
<dbReference type="EMBL" id="QGMJ01000789">
    <property type="protein sequence ID" value="TVY33506.1"/>
    <property type="molecule type" value="Genomic_DNA"/>
</dbReference>
<keyword evidence="10" id="KW-1185">Reference proteome</keyword>
<dbReference type="SUPFAM" id="SSF102114">
    <property type="entry name" value="Radical SAM enzymes"/>
    <property type="match status" value="1"/>
</dbReference>
<name>A0A8H8U6N8_9HELO</name>
<keyword evidence="2" id="KW-0004">4Fe-4S</keyword>
<keyword evidence="3" id="KW-0949">S-adenosyl-L-methionine</keyword>
<comment type="caution">
    <text evidence="9">The sequence shown here is derived from an EMBL/GenBank/DDBJ whole genome shotgun (WGS) entry which is preliminary data.</text>
</comment>
<evidence type="ECO:0000256" key="3">
    <source>
        <dbReference type="ARBA" id="ARBA00022691"/>
    </source>
</evidence>
<dbReference type="PANTHER" id="PTHR30538">
    <property type="entry name" value="LYSINE 2,3-AMINOMUTASE-RELATED"/>
    <property type="match status" value="1"/>
</dbReference>
<feature type="region of interest" description="Disordered" evidence="8">
    <location>
        <begin position="450"/>
        <end position="471"/>
    </location>
</feature>
<keyword evidence="6" id="KW-0408">Iron</keyword>
<sequence>MKWELYSKNIIKPLLAARAPHLNARHYDAAASVFPFRNNPYVINKLINWSNVPEDPIFRLTFPQPDMLKPEQLESMLSAMITTEMCGDHMTERIKRNFIVNRAKVIRNGLNPHPAGQKEENVPKLEGRDVLGCQHKYIETVLFFPAEGQFCHAFCTYCFRWAQFTDVGSKQQFKGKIPQLLMEYIAQHRQVRDVLFTGGDPMVMTSEIIRAYVNPLLNNPATSHLDTIRIGTKSLAYWPYRFTTDPDAKATLNYFEEIVRSGKQLAIQAHFTHPRELGTLEVQEAMRLIRMTGANIRTQSPLVRGINDSAPVWTEMWNKQTNLGAFPYYMFIERDTGAHDYFSVPLARAYEIFNDAQSAASGLARTARGPSMSAGPGKIAIQGISEIPSEDGKALQKVFNLKFLQARDPAWTKMPFYAKFDLKATWLSELKPAFGGDKFFFEQEYEDQIKSDSSKSSGQMDFSRPPSDGCT</sequence>
<dbReference type="OrthoDB" id="5396721at2759"/>
<dbReference type="GO" id="GO:0051539">
    <property type="term" value="F:4 iron, 4 sulfur cluster binding"/>
    <property type="evidence" value="ECO:0007669"/>
    <property type="project" value="UniProtKB-KW"/>
</dbReference>
<dbReference type="InterPro" id="IPR013785">
    <property type="entry name" value="Aldolase_TIM"/>
</dbReference>
<evidence type="ECO:0000256" key="1">
    <source>
        <dbReference type="ARBA" id="ARBA00001933"/>
    </source>
</evidence>
<evidence type="ECO:0000256" key="6">
    <source>
        <dbReference type="ARBA" id="ARBA00023004"/>
    </source>
</evidence>
<gene>
    <name evidence="9" type="ORF">LSUB1_G007698</name>
</gene>
<evidence type="ECO:0000313" key="9">
    <source>
        <dbReference type="EMBL" id="TVY33506.1"/>
    </source>
</evidence>
<dbReference type="InterPro" id="IPR058240">
    <property type="entry name" value="rSAM_sf"/>
</dbReference>
<dbReference type="AlphaFoldDB" id="A0A8H8U6N8"/>
<keyword evidence="7" id="KW-0411">Iron-sulfur</keyword>
<evidence type="ECO:0000256" key="5">
    <source>
        <dbReference type="ARBA" id="ARBA00022898"/>
    </source>
</evidence>